<dbReference type="OrthoDB" id="9835125at2"/>
<accession>A0A229TEB4</accession>
<dbReference type="AlphaFoldDB" id="A0A229TEB4"/>
<dbReference type="Proteomes" id="UP000215199">
    <property type="component" value="Unassembled WGS sequence"/>
</dbReference>
<name>A0A229TEB4_9PSEU</name>
<keyword evidence="2" id="KW-1185">Reference proteome</keyword>
<dbReference type="EMBL" id="NMUL01000007">
    <property type="protein sequence ID" value="OXM69595.1"/>
    <property type="molecule type" value="Genomic_DNA"/>
</dbReference>
<organism evidence="1 2">
    <name type="scientific">Amycolatopsis vastitatis</name>
    <dbReference type="NCBI Taxonomy" id="1905142"/>
    <lineage>
        <taxon>Bacteria</taxon>
        <taxon>Bacillati</taxon>
        <taxon>Actinomycetota</taxon>
        <taxon>Actinomycetes</taxon>
        <taxon>Pseudonocardiales</taxon>
        <taxon>Pseudonocardiaceae</taxon>
        <taxon>Amycolatopsis</taxon>
    </lineage>
</organism>
<proteinExistence type="predicted"/>
<reference evidence="2" key="1">
    <citation type="submission" date="2017-07" db="EMBL/GenBank/DDBJ databases">
        <title>Comparative genome mining reveals phylogenetic distribution patterns of secondary metabolites in Amycolatopsis.</title>
        <authorList>
            <person name="Adamek M."/>
            <person name="Alanjary M."/>
            <person name="Sales-Ortells H."/>
            <person name="Goodfellow M."/>
            <person name="Bull A.T."/>
            <person name="Kalinowski J."/>
            <person name="Ziemert N."/>
        </authorList>
    </citation>
    <scope>NUCLEOTIDE SEQUENCE [LARGE SCALE GENOMIC DNA]</scope>
    <source>
        <strain evidence="2">H5</strain>
    </source>
</reference>
<evidence type="ECO:0000313" key="1">
    <source>
        <dbReference type="EMBL" id="OXM69595.1"/>
    </source>
</evidence>
<gene>
    <name evidence="1" type="ORF">CF165_08790</name>
</gene>
<protein>
    <submittedName>
        <fullName evidence="1">Uncharacterized protein</fullName>
    </submittedName>
</protein>
<evidence type="ECO:0000313" key="2">
    <source>
        <dbReference type="Proteomes" id="UP000215199"/>
    </source>
</evidence>
<sequence>MSNSTLLDSPWQMWARTYVLLLVRLRKPRGVRLLLDDGRSVPCRCRFEGVADSGEVIWSARPETGERVPAAHLDSVEVDDMPTGAVIHLGAKLAGWRCPSCGTLTYDPTSAREASCCVCRPNGMP</sequence>
<comment type="caution">
    <text evidence="1">The sequence shown here is derived from an EMBL/GenBank/DDBJ whole genome shotgun (WGS) entry which is preliminary data.</text>
</comment>
<dbReference type="RefSeq" id="WP_093946920.1">
    <property type="nucleotide sequence ID" value="NZ_NMUL01000007.1"/>
</dbReference>